<organism evidence="1 2">
    <name type="scientific">Streptomyces caledonius</name>
    <dbReference type="NCBI Taxonomy" id="3134107"/>
    <lineage>
        <taxon>Bacteria</taxon>
        <taxon>Bacillati</taxon>
        <taxon>Actinomycetota</taxon>
        <taxon>Actinomycetes</taxon>
        <taxon>Kitasatosporales</taxon>
        <taxon>Streptomycetaceae</taxon>
        <taxon>Streptomyces</taxon>
    </lineage>
</organism>
<name>A0ABU8TXG0_9ACTN</name>
<sequence>MGGVGGGELPEPDDELTEAIVERTGQEPAFGWFTLEQWEMAGVAMLNAGAVRRAADGKAELLALVERVAEASGHEFKCLAYALRVLDDEPLVVLHRGTGTGYALRMSGIGDNFQLHTLLAGVLIGGAYVPGEAPSAREIAVSRDAAGQVPSTGAFNLVGADGGWIFNEGSPSDIHVVDGVRLLVLDPPPYRRAWTAGRFFPGMHGDLVLERVLDAEEAAGWFDKVAPAKG</sequence>
<dbReference type="EMBL" id="JBBKAM010000002">
    <property type="protein sequence ID" value="MEJ8640297.1"/>
    <property type="molecule type" value="Genomic_DNA"/>
</dbReference>
<protein>
    <submittedName>
        <fullName evidence="1">Uncharacterized protein</fullName>
    </submittedName>
</protein>
<reference evidence="1 2" key="1">
    <citation type="submission" date="2024-03" db="EMBL/GenBank/DDBJ databases">
        <title>Novel Streptomyces species of biotechnological and ecological value are a feature of Machair soil.</title>
        <authorList>
            <person name="Prole J.R."/>
            <person name="Goodfellow M."/>
            <person name="Allenby N."/>
            <person name="Ward A.C."/>
        </authorList>
    </citation>
    <scope>NUCLEOTIDE SEQUENCE [LARGE SCALE GENOMIC DNA]</scope>
    <source>
        <strain evidence="1 2">MS1.HAVA.3</strain>
    </source>
</reference>
<accession>A0ABU8TXG0</accession>
<evidence type="ECO:0000313" key="1">
    <source>
        <dbReference type="EMBL" id="MEJ8640297.1"/>
    </source>
</evidence>
<dbReference type="Proteomes" id="UP001382904">
    <property type="component" value="Unassembled WGS sequence"/>
</dbReference>
<evidence type="ECO:0000313" key="2">
    <source>
        <dbReference type="Proteomes" id="UP001382904"/>
    </source>
</evidence>
<keyword evidence="2" id="KW-1185">Reference proteome</keyword>
<comment type="caution">
    <text evidence="1">The sequence shown here is derived from an EMBL/GenBank/DDBJ whole genome shotgun (WGS) entry which is preliminary data.</text>
</comment>
<gene>
    <name evidence="1" type="ORF">WKI68_00425</name>
</gene>
<proteinExistence type="predicted"/>